<reference evidence="2 3" key="1">
    <citation type="submission" date="2019-08" db="EMBL/GenBank/DDBJ databases">
        <title>The genome of the soybean aphid Biotype 1, its phylome, world population structure and adaptation to the North American continent.</title>
        <authorList>
            <person name="Giordano R."/>
            <person name="Donthu R.K."/>
            <person name="Hernandez A.G."/>
            <person name="Wright C.L."/>
            <person name="Zimin A.V."/>
        </authorList>
    </citation>
    <scope>NUCLEOTIDE SEQUENCE [LARGE SCALE GENOMIC DNA]</scope>
    <source>
        <tissue evidence="2">Whole aphids</tissue>
    </source>
</reference>
<keyword evidence="1" id="KW-0472">Membrane</keyword>
<keyword evidence="3" id="KW-1185">Reference proteome</keyword>
<accession>A0A6G0U2K9</accession>
<dbReference type="AlphaFoldDB" id="A0A6G0U2K9"/>
<organism evidence="2 3">
    <name type="scientific">Aphis glycines</name>
    <name type="common">Soybean aphid</name>
    <dbReference type="NCBI Taxonomy" id="307491"/>
    <lineage>
        <taxon>Eukaryota</taxon>
        <taxon>Metazoa</taxon>
        <taxon>Ecdysozoa</taxon>
        <taxon>Arthropoda</taxon>
        <taxon>Hexapoda</taxon>
        <taxon>Insecta</taxon>
        <taxon>Pterygota</taxon>
        <taxon>Neoptera</taxon>
        <taxon>Paraneoptera</taxon>
        <taxon>Hemiptera</taxon>
        <taxon>Sternorrhyncha</taxon>
        <taxon>Aphidomorpha</taxon>
        <taxon>Aphidoidea</taxon>
        <taxon>Aphididae</taxon>
        <taxon>Aphidini</taxon>
        <taxon>Aphis</taxon>
        <taxon>Aphis</taxon>
    </lineage>
</organism>
<evidence type="ECO:0000256" key="1">
    <source>
        <dbReference type="SAM" id="Phobius"/>
    </source>
</evidence>
<keyword evidence="1" id="KW-1133">Transmembrane helix</keyword>
<proteinExistence type="predicted"/>
<protein>
    <submittedName>
        <fullName evidence="2">Uncharacterized protein</fullName>
    </submittedName>
</protein>
<gene>
    <name evidence="2" type="ORF">AGLY_002931</name>
</gene>
<feature type="transmembrane region" description="Helical" evidence="1">
    <location>
        <begin position="109"/>
        <end position="128"/>
    </location>
</feature>
<sequence>MYSPISLDWAIRLNNKYRSLEVFNAVQQDEIPVPKIFILNHALYLSNILSTNSSSSIKLKPVSMGSSKSSSIFIRFLLLLLLVNNFRLGGSQDRSTEASSLELVSSISALLASSLAFLFSSLCFALTFSRNSCLSYTSSSRNICLACSISIPPLSLLFSYSRAICETFVLALSIDNSTSSSKSSVSGIMIYIDDLNLYQQKNLYLKLKRQIHFYLSLKIQILYKKQKHAELILLKCDLLLK</sequence>
<dbReference type="Proteomes" id="UP000475862">
    <property type="component" value="Unassembled WGS sequence"/>
</dbReference>
<name>A0A6G0U2K9_APHGL</name>
<comment type="caution">
    <text evidence="2">The sequence shown here is derived from an EMBL/GenBank/DDBJ whole genome shotgun (WGS) entry which is preliminary data.</text>
</comment>
<evidence type="ECO:0000313" key="2">
    <source>
        <dbReference type="EMBL" id="KAE9543020.1"/>
    </source>
</evidence>
<dbReference type="EMBL" id="VYZN01000009">
    <property type="protein sequence ID" value="KAE9543020.1"/>
    <property type="molecule type" value="Genomic_DNA"/>
</dbReference>
<feature type="transmembrane region" description="Helical" evidence="1">
    <location>
        <begin position="72"/>
        <end position="89"/>
    </location>
</feature>
<evidence type="ECO:0000313" key="3">
    <source>
        <dbReference type="Proteomes" id="UP000475862"/>
    </source>
</evidence>
<keyword evidence="1" id="KW-0812">Transmembrane</keyword>